<dbReference type="AlphaFoldDB" id="A0AAP9DRL5"/>
<dbReference type="EMBL" id="CP041405">
    <property type="protein sequence ID" value="QDM42780.1"/>
    <property type="molecule type" value="Genomic_DNA"/>
</dbReference>
<evidence type="ECO:0000256" key="2">
    <source>
        <dbReference type="ARBA" id="ARBA00022676"/>
    </source>
</evidence>
<organism evidence="9 10">
    <name type="scientific">Paenibacillus thiaminolyticus</name>
    <name type="common">Bacillus thiaminolyticus</name>
    <dbReference type="NCBI Taxonomy" id="49283"/>
    <lineage>
        <taxon>Bacteria</taxon>
        <taxon>Bacillati</taxon>
        <taxon>Bacillota</taxon>
        <taxon>Bacilli</taxon>
        <taxon>Bacillales</taxon>
        <taxon>Paenibacillaceae</taxon>
        <taxon>Paenibacillus</taxon>
    </lineage>
</organism>
<keyword evidence="3" id="KW-0808">Transferase</keyword>
<keyword evidence="4 7" id="KW-0812">Transmembrane</keyword>
<gene>
    <name evidence="9" type="ORF">FLT43_04190</name>
</gene>
<dbReference type="InterPro" id="IPR029044">
    <property type="entry name" value="Nucleotide-diphossugar_trans"/>
</dbReference>
<dbReference type="Proteomes" id="UP000315377">
    <property type="component" value="Chromosome"/>
</dbReference>
<keyword evidence="2" id="KW-0328">Glycosyltransferase</keyword>
<dbReference type="InterPro" id="IPR001173">
    <property type="entry name" value="Glyco_trans_2-like"/>
</dbReference>
<keyword evidence="6 7" id="KW-0472">Membrane</keyword>
<evidence type="ECO:0000256" key="3">
    <source>
        <dbReference type="ARBA" id="ARBA00022679"/>
    </source>
</evidence>
<evidence type="ECO:0000256" key="6">
    <source>
        <dbReference type="ARBA" id="ARBA00023136"/>
    </source>
</evidence>
<dbReference type="GO" id="GO:0005886">
    <property type="term" value="C:plasma membrane"/>
    <property type="evidence" value="ECO:0007669"/>
    <property type="project" value="TreeGrafter"/>
</dbReference>
<feature type="transmembrane region" description="Helical" evidence="7">
    <location>
        <begin position="266"/>
        <end position="288"/>
    </location>
</feature>
<keyword evidence="5 7" id="KW-1133">Transmembrane helix</keyword>
<dbReference type="Gene3D" id="3.90.550.10">
    <property type="entry name" value="Spore Coat Polysaccharide Biosynthesis Protein SpsA, Chain A"/>
    <property type="match status" value="1"/>
</dbReference>
<accession>A0AAP9DRL5</accession>
<dbReference type="Pfam" id="PF00535">
    <property type="entry name" value="Glycos_transf_2"/>
    <property type="match status" value="1"/>
</dbReference>
<feature type="transmembrane region" description="Helical" evidence="7">
    <location>
        <begin position="226"/>
        <end position="246"/>
    </location>
</feature>
<dbReference type="SUPFAM" id="SSF53448">
    <property type="entry name" value="Nucleotide-diphospho-sugar transferases"/>
    <property type="match status" value="1"/>
</dbReference>
<name>A0AAP9DRL5_PANTH</name>
<sequence>MRPDMTIILPVYNEEVHIDGTLAIIREQLAQLGESFEMLIVDDGSTDRTWLRIEETCRRFAELSAIRLSRNFGKELALCAGLEHARGRAVIVMDADLQHPPSLLGEMVRLWKEDGYEIVECVKRSRGKEPLRNKLGSASFYYILNRLSGFDLRGASDFKLLDGKVVEAWRNMPERKTFFRGMTAWLGFSRTQIEFEVPERAGSTTRWSFLGLIRLAVQAVTSFSSLPLRFVTLAGIMFLIGAIILGGQTLYRKIVGEAVTGFTTVILLQLIIGSIVMVSLGIIGEYIASIYNEAKGRPRYVIGERIAARETEMPTSGSELLWLKK</sequence>
<evidence type="ECO:0000256" key="5">
    <source>
        <dbReference type="ARBA" id="ARBA00022989"/>
    </source>
</evidence>
<proteinExistence type="predicted"/>
<evidence type="ECO:0000259" key="8">
    <source>
        <dbReference type="Pfam" id="PF00535"/>
    </source>
</evidence>
<dbReference type="PANTHER" id="PTHR48090:SF1">
    <property type="entry name" value="PROPHAGE BACTOPRENOL GLUCOSYL TRANSFERASE HOMOLOG"/>
    <property type="match status" value="1"/>
</dbReference>
<evidence type="ECO:0000256" key="7">
    <source>
        <dbReference type="SAM" id="Phobius"/>
    </source>
</evidence>
<dbReference type="RefSeq" id="WP_087441719.1">
    <property type="nucleotide sequence ID" value="NZ_JARLKG010000012.1"/>
</dbReference>
<dbReference type="PANTHER" id="PTHR48090">
    <property type="entry name" value="UNDECAPRENYL-PHOSPHATE 4-DEOXY-4-FORMAMIDO-L-ARABINOSE TRANSFERASE-RELATED"/>
    <property type="match status" value="1"/>
</dbReference>
<feature type="domain" description="Glycosyltransferase 2-like" evidence="8">
    <location>
        <begin position="6"/>
        <end position="141"/>
    </location>
</feature>
<comment type="subcellular location">
    <subcellularLocation>
        <location evidence="1">Membrane</location>
        <topology evidence="1">Multi-pass membrane protein</topology>
    </subcellularLocation>
</comment>
<evidence type="ECO:0000256" key="4">
    <source>
        <dbReference type="ARBA" id="ARBA00022692"/>
    </source>
</evidence>
<evidence type="ECO:0000313" key="10">
    <source>
        <dbReference type="Proteomes" id="UP000315377"/>
    </source>
</evidence>
<evidence type="ECO:0000256" key="1">
    <source>
        <dbReference type="ARBA" id="ARBA00004141"/>
    </source>
</evidence>
<dbReference type="CDD" id="cd04187">
    <property type="entry name" value="DPM1_like_bac"/>
    <property type="match status" value="1"/>
</dbReference>
<protein>
    <submittedName>
        <fullName evidence="9">Glycosyltransferase family 2 protein</fullName>
    </submittedName>
</protein>
<evidence type="ECO:0000313" key="9">
    <source>
        <dbReference type="EMBL" id="QDM42780.1"/>
    </source>
</evidence>
<reference evidence="9 10" key="1">
    <citation type="submission" date="2019-07" db="EMBL/GenBank/DDBJ databases">
        <title>Paenibacillus thiaminolyticus NRRL B-4156.</title>
        <authorList>
            <person name="Hehnly C."/>
            <person name="Zhang L."/>
        </authorList>
    </citation>
    <scope>NUCLEOTIDE SEQUENCE [LARGE SCALE GENOMIC DNA]</scope>
    <source>
        <strain evidence="9 10">NRRL B-4156</strain>
    </source>
</reference>
<dbReference type="GO" id="GO:0016757">
    <property type="term" value="F:glycosyltransferase activity"/>
    <property type="evidence" value="ECO:0007669"/>
    <property type="project" value="UniProtKB-KW"/>
</dbReference>
<dbReference type="InterPro" id="IPR050256">
    <property type="entry name" value="Glycosyltransferase_2"/>
</dbReference>